<gene>
    <name evidence="12" type="ORF">DdX_06090</name>
</gene>
<dbReference type="Proteomes" id="UP001201812">
    <property type="component" value="Unassembled WGS sequence"/>
</dbReference>
<keyword evidence="9" id="KW-0812">Transmembrane</keyword>
<evidence type="ECO:0000256" key="5">
    <source>
        <dbReference type="ARBA" id="ARBA00022801"/>
    </source>
</evidence>
<feature type="domain" description="Peptidase M13 C-terminal" evidence="10">
    <location>
        <begin position="1446"/>
        <end position="1560"/>
    </location>
</feature>
<evidence type="ECO:0000256" key="9">
    <source>
        <dbReference type="SAM" id="Phobius"/>
    </source>
</evidence>
<keyword evidence="3" id="KW-0645">Protease</keyword>
<evidence type="ECO:0000259" key="11">
    <source>
        <dbReference type="Pfam" id="PF05649"/>
    </source>
</evidence>
<dbReference type="Gene3D" id="3.40.390.10">
    <property type="entry name" value="Collagenase (Catalytic Domain)"/>
    <property type="match status" value="2"/>
</dbReference>
<evidence type="ECO:0000256" key="1">
    <source>
        <dbReference type="ARBA" id="ARBA00001947"/>
    </source>
</evidence>
<evidence type="ECO:0000256" key="6">
    <source>
        <dbReference type="ARBA" id="ARBA00022833"/>
    </source>
</evidence>
<dbReference type="PRINTS" id="PR00786">
    <property type="entry name" value="NEPRILYSIN"/>
</dbReference>
<dbReference type="Gene3D" id="1.10.1380.10">
    <property type="entry name" value="Neutral endopeptidase , domain2"/>
    <property type="match status" value="2"/>
</dbReference>
<feature type="domain" description="Peptidase M13 N-terminal" evidence="11">
    <location>
        <begin position="890"/>
        <end position="1382"/>
    </location>
</feature>
<keyword evidence="9" id="KW-1133">Transmembrane helix</keyword>
<feature type="region of interest" description="Disordered" evidence="8">
    <location>
        <begin position="40"/>
        <end position="90"/>
    </location>
</feature>
<keyword evidence="6" id="KW-0862">Zinc</keyword>
<dbReference type="GO" id="GO:0004222">
    <property type="term" value="F:metalloendopeptidase activity"/>
    <property type="evidence" value="ECO:0007669"/>
    <property type="project" value="InterPro"/>
</dbReference>
<dbReference type="InterPro" id="IPR042089">
    <property type="entry name" value="Peptidase_M13_dom_2"/>
</dbReference>
<evidence type="ECO:0000256" key="8">
    <source>
        <dbReference type="SAM" id="MobiDB-lite"/>
    </source>
</evidence>
<keyword evidence="4" id="KW-0479">Metal-binding</keyword>
<evidence type="ECO:0000256" key="4">
    <source>
        <dbReference type="ARBA" id="ARBA00022723"/>
    </source>
</evidence>
<evidence type="ECO:0000313" key="13">
    <source>
        <dbReference type="Proteomes" id="UP001201812"/>
    </source>
</evidence>
<dbReference type="Pfam" id="PF01431">
    <property type="entry name" value="Peptidase_M13"/>
    <property type="match status" value="2"/>
</dbReference>
<dbReference type="InterPro" id="IPR008753">
    <property type="entry name" value="Peptidase_M13_N"/>
</dbReference>
<name>A0AAD4R6A8_9BILA</name>
<proteinExistence type="inferred from homology"/>
<feature type="compositionally biased region" description="Acidic residues" evidence="8">
    <location>
        <begin position="997"/>
        <end position="1013"/>
    </location>
</feature>
<feature type="region of interest" description="Disordered" evidence="8">
    <location>
        <begin position="996"/>
        <end position="1016"/>
    </location>
</feature>
<feature type="compositionally biased region" description="Basic and acidic residues" evidence="8">
    <location>
        <begin position="62"/>
        <end position="76"/>
    </location>
</feature>
<comment type="caution">
    <text evidence="12">The sequence shown here is derived from an EMBL/GenBank/DDBJ whole genome shotgun (WGS) entry which is preliminary data.</text>
</comment>
<dbReference type="EMBL" id="JAKKPZ010000007">
    <property type="protein sequence ID" value="KAI1718974.1"/>
    <property type="molecule type" value="Genomic_DNA"/>
</dbReference>
<protein>
    <submittedName>
        <fullName evidence="12">Peptidase family m13 domain-containing protein</fullName>
    </submittedName>
</protein>
<keyword evidence="13" id="KW-1185">Reference proteome</keyword>
<feature type="transmembrane region" description="Helical" evidence="9">
    <location>
        <begin position="12"/>
        <end position="36"/>
    </location>
</feature>
<reference evidence="12" key="1">
    <citation type="submission" date="2022-01" db="EMBL/GenBank/DDBJ databases">
        <title>Genome Sequence Resource for Two Populations of Ditylenchus destructor, the Migratory Endoparasitic Phytonematode.</title>
        <authorList>
            <person name="Zhang H."/>
            <person name="Lin R."/>
            <person name="Xie B."/>
        </authorList>
    </citation>
    <scope>NUCLEOTIDE SEQUENCE</scope>
    <source>
        <strain evidence="12">BazhouSP</strain>
    </source>
</reference>
<comment type="similarity">
    <text evidence="2">Belongs to the peptidase M13 family.</text>
</comment>
<evidence type="ECO:0000256" key="7">
    <source>
        <dbReference type="ARBA" id="ARBA00023049"/>
    </source>
</evidence>
<sequence length="1567" mass="177482">MAGAAVKRNAAVFGGLLFVLVIAVLSISVVTLVKVFSDPATTGSNPQNDNGDGGGPTVTSQKPDDGRKEQGSKKDPVNVPQPRTIDQQSNPLKFDGFSSFAKQLGKTVNITADPCNNFYEYACGSYKEPIGFDVLAKKNHKLIATQFNKAAYIRDYSTPKPVKQAFYFYKSCVAAYKNWDSFINGGKLVRDKVSAFRQVINVDFPALTSTSTSTNSPAPYESFPDPKTFARAIGHLKYIGFLQTLVAIDVDTNWRNPQNYLPYALFVDQPKLVYTNTYYIKYWDHLRDNYFNDTYNLLANYARISNVQVDESQLRRDVQGILDLEFRIATRVNTPITERRKFDRQYNPMTTKEASQKYSWLDWDVLINESYRGPELQYYQFVVQEPGVFATIWDKVKSMKTFRNRDIYNYLYFRLILANRNYLPNPSPTAFKYQYFPDAPNENGFIGHRLPKPLFPFPPPSKETGERSDDEISDLCITQNIWGLQYANARVMIDAMFSSKAERDDLRDRVGKIIASIVDAFHAMVTQLDWMSDNTKLGAYNKLAHLVKNIAYPDFVVVDSPTDSDGKPQKSLPGHYDWLDIDEDDDYATILNKINVFKHKITFARLTQYDSNDRQDFDNPPAIVNAWYQDTLNSITFPLGILQKPFYDADYPMSVNFGGLGVVAGHELTHGFDDKGVQWDGTGVLRSWMDTTSQTSFNTMAQCVVKQYNGFQPISDLNIDGTQTQGENIADNGGIRAAHRAYQAYVALYGPDPQLPDETFGAFTQDQLFFLSFAQAWCRKDPAEVDLARQLLVDAHSPAKYRVMGTIQNFPAFRTAFNCPAGSIYSPNNQCKVWVSDSKSVTGIPPTTTTLPPHNIPTVPQAKYPDWNKSWEDDYEGLRIDYFTDTSQDPCTDFYTYSCGAYEMFYTPPIQRNEFVNAETDVMDALATGLKKEIDEFSDPIPVQQVKKFFGKCQEANRNWTNYLKSYNKTKNAIELLEIWTGVTFPTFYVAPALGTDTDDNDTGGNNDGDDDTPGPVKGWLEPYTLTMVLAGLSGFLDTDTIITPFVDTNWGDPQGVEPYLLHIDQAQLSLPTNYYKGKAWELVKNNYKLDVLTMLLRFQKVRNDTLPATDVLKSDIEDILQFEWTLANKLMINESLRTVNRSRSYNPMWLDDADDTIDTVWIWYYAAWLSLGGPEGLLMEVIYDNLKVNLAEPGYLRSLSTSLSDKNAFGFTPRQFINYLFYRLVRTNREYLPPLSVDETTKAQQLYVEMWPNDALQIGDMGVDLVDRPLLVRPIVGPPRFVRSLNRNLGIWKSRGGSDGDFRCVLDTVQRMGPAAARIYLNEVWPDVRKFQTARSLVGEMVENIGIAFRSMVDQLTWMSADAKVRASNKINQLVKNVGVPDFVLDDSQLTDYYAEMTIDEKDSYLDIMNNLTRINLLKKWGHLGRTGRGTRRDEYTHAAVVADAWYQAHLNSLTIGAPLLTFPYFSTQWPTSVNYGTLGAMIGNRIAQALSPEGMQWTGDGTLYTWIDDRSVQTLNRMNRCNVNKYSGYCPLQGSSFDIQCVDGQAAVGQAFADNGGWLFIINII</sequence>
<comment type="cofactor">
    <cofactor evidence="1">
        <name>Zn(2+)</name>
        <dbReference type="ChEBI" id="CHEBI:29105"/>
    </cofactor>
</comment>
<dbReference type="PANTHER" id="PTHR11733:SF240">
    <property type="entry name" value="GH14155P-RELATED"/>
    <property type="match status" value="1"/>
</dbReference>
<keyword evidence="5" id="KW-0378">Hydrolase</keyword>
<feature type="domain" description="Peptidase M13 N-terminal" evidence="11">
    <location>
        <begin position="114"/>
        <end position="553"/>
    </location>
</feature>
<dbReference type="GO" id="GO:0005886">
    <property type="term" value="C:plasma membrane"/>
    <property type="evidence" value="ECO:0007669"/>
    <property type="project" value="TreeGrafter"/>
</dbReference>
<dbReference type="PANTHER" id="PTHR11733">
    <property type="entry name" value="ZINC METALLOPROTEASE FAMILY M13 NEPRILYSIN-RELATED"/>
    <property type="match status" value="1"/>
</dbReference>
<dbReference type="InterPro" id="IPR018497">
    <property type="entry name" value="Peptidase_M13_C"/>
</dbReference>
<dbReference type="PROSITE" id="PS51885">
    <property type="entry name" value="NEPRILYSIN"/>
    <property type="match status" value="2"/>
</dbReference>
<dbReference type="GO" id="GO:0016485">
    <property type="term" value="P:protein processing"/>
    <property type="evidence" value="ECO:0007669"/>
    <property type="project" value="TreeGrafter"/>
</dbReference>
<evidence type="ECO:0000259" key="10">
    <source>
        <dbReference type="Pfam" id="PF01431"/>
    </source>
</evidence>
<dbReference type="SUPFAM" id="SSF55486">
    <property type="entry name" value="Metalloproteases ('zincins'), catalytic domain"/>
    <property type="match status" value="2"/>
</dbReference>
<organism evidence="12 13">
    <name type="scientific">Ditylenchus destructor</name>
    <dbReference type="NCBI Taxonomy" id="166010"/>
    <lineage>
        <taxon>Eukaryota</taxon>
        <taxon>Metazoa</taxon>
        <taxon>Ecdysozoa</taxon>
        <taxon>Nematoda</taxon>
        <taxon>Chromadorea</taxon>
        <taxon>Rhabditida</taxon>
        <taxon>Tylenchina</taxon>
        <taxon>Tylenchomorpha</taxon>
        <taxon>Sphaerularioidea</taxon>
        <taxon>Anguinidae</taxon>
        <taxon>Anguininae</taxon>
        <taxon>Ditylenchus</taxon>
    </lineage>
</organism>
<evidence type="ECO:0000313" key="12">
    <source>
        <dbReference type="EMBL" id="KAI1718974.1"/>
    </source>
</evidence>
<dbReference type="Pfam" id="PF05649">
    <property type="entry name" value="Peptidase_M13_N"/>
    <property type="match status" value="2"/>
</dbReference>
<dbReference type="GO" id="GO:0046872">
    <property type="term" value="F:metal ion binding"/>
    <property type="evidence" value="ECO:0007669"/>
    <property type="project" value="UniProtKB-KW"/>
</dbReference>
<keyword evidence="7" id="KW-0482">Metalloprotease</keyword>
<keyword evidence="9" id="KW-0472">Membrane</keyword>
<dbReference type="CDD" id="cd08662">
    <property type="entry name" value="M13"/>
    <property type="match status" value="2"/>
</dbReference>
<accession>A0AAD4R6A8</accession>
<evidence type="ECO:0000256" key="2">
    <source>
        <dbReference type="ARBA" id="ARBA00007357"/>
    </source>
</evidence>
<dbReference type="InterPro" id="IPR024079">
    <property type="entry name" value="MetalloPept_cat_dom_sf"/>
</dbReference>
<dbReference type="InterPro" id="IPR000718">
    <property type="entry name" value="Peptidase_M13"/>
</dbReference>
<feature type="domain" description="Peptidase M13 C-terminal" evidence="10">
    <location>
        <begin position="625"/>
        <end position="833"/>
    </location>
</feature>
<evidence type="ECO:0000256" key="3">
    <source>
        <dbReference type="ARBA" id="ARBA00022670"/>
    </source>
</evidence>